<evidence type="ECO:0000313" key="3">
    <source>
        <dbReference type="Proteomes" id="UP000241436"/>
    </source>
</evidence>
<feature type="transmembrane region" description="Helical" evidence="1">
    <location>
        <begin position="65"/>
        <end position="82"/>
    </location>
</feature>
<evidence type="ECO:0000256" key="1">
    <source>
        <dbReference type="SAM" id="Phobius"/>
    </source>
</evidence>
<reference evidence="3" key="2">
    <citation type="journal article" date="2018" name="Environ. Microbiol.">
        <title>Bloom of a denitrifying methanotroph, 'Candidatus Methylomirabilis limnetica', in a deep stratified lake.</title>
        <authorList>
            <person name="Graf J.S."/>
            <person name="Mayr M.J."/>
            <person name="Marchant H.K."/>
            <person name="Tienken D."/>
            <person name="Hach P.F."/>
            <person name="Brand A."/>
            <person name="Schubert C.J."/>
            <person name="Kuypers M.M."/>
            <person name="Milucka J."/>
        </authorList>
    </citation>
    <scope>NUCLEOTIDE SEQUENCE [LARGE SCALE GENOMIC DNA]</scope>
    <source>
        <strain evidence="3">Zug</strain>
    </source>
</reference>
<dbReference type="SUPFAM" id="SSF103642">
    <property type="entry name" value="Sec-C motif"/>
    <property type="match status" value="1"/>
</dbReference>
<feature type="transmembrane region" description="Helical" evidence="1">
    <location>
        <begin position="89"/>
        <end position="108"/>
    </location>
</feature>
<sequence>MVLAPAYAHLLAAFASPLIPSIESSPGTRYRVEGTRIVAERPITRQTSETVTVSRTLLRETSGDYPLALLAALVLATPAWSLTRRGRVFAVTVSLLILTQFLSLLVNIEYTKLWPQKTAVGIVVSLDYSKAKMILFDWLYAFLEFMGRGFFALLLYFGAIARIWGRPEPGSMKGSVGRNEPCPCGSGLKAKRCCEGG</sequence>
<evidence type="ECO:0000313" key="2">
    <source>
        <dbReference type="EMBL" id="PTL36122.1"/>
    </source>
</evidence>
<name>A0A2T4TYD2_9BACT</name>
<protein>
    <submittedName>
        <fullName evidence="2">Uncharacterized protein</fullName>
    </submittedName>
</protein>
<dbReference type="Gene3D" id="3.10.450.50">
    <property type="match status" value="1"/>
</dbReference>
<gene>
    <name evidence="2" type="ORF">CLG94_05510</name>
</gene>
<keyword evidence="1" id="KW-0812">Transmembrane</keyword>
<keyword evidence="1" id="KW-1133">Transmembrane helix</keyword>
<feature type="transmembrane region" description="Helical" evidence="1">
    <location>
        <begin position="138"/>
        <end position="164"/>
    </location>
</feature>
<dbReference type="InterPro" id="IPR004027">
    <property type="entry name" value="SEC_C_motif"/>
</dbReference>
<reference evidence="2 3" key="1">
    <citation type="submission" date="2017-09" db="EMBL/GenBank/DDBJ databases">
        <title>Bloom of a denitrifying methanotroph, Candidatus Methylomirabilis limnetica, in a deep stratified lake.</title>
        <authorList>
            <person name="Graf J.S."/>
            <person name="Marchant H.K."/>
            <person name="Tienken D."/>
            <person name="Hach P.F."/>
            <person name="Brand A."/>
            <person name="Schubert C.J."/>
            <person name="Kuypers M.M."/>
            <person name="Milucka J."/>
        </authorList>
    </citation>
    <scope>NUCLEOTIDE SEQUENCE [LARGE SCALE GENOMIC DNA]</scope>
    <source>
        <strain evidence="2 3">Zug</strain>
    </source>
</reference>
<dbReference type="Pfam" id="PF02810">
    <property type="entry name" value="SEC-C"/>
    <property type="match status" value="1"/>
</dbReference>
<dbReference type="RefSeq" id="WP_239993132.1">
    <property type="nucleotide sequence ID" value="NZ_NVQC01000017.1"/>
</dbReference>
<dbReference type="EMBL" id="NVQC01000017">
    <property type="protein sequence ID" value="PTL36122.1"/>
    <property type="molecule type" value="Genomic_DNA"/>
</dbReference>
<organism evidence="2 3">
    <name type="scientific">Candidatus Methylomirabilis limnetica</name>
    <dbReference type="NCBI Taxonomy" id="2033718"/>
    <lineage>
        <taxon>Bacteria</taxon>
        <taxon>Candidatus Methylomirabilota</taxon>
        <taxon>Candidatus Methylomirabilia</taxon>
        <taxon>Candidatus Methylomirabilales</taxon>
        <taxon>Candidatus Methylomirabilaceae</taxon>
        <taxon>Candidatus Methylomirabilis</taxon>
    </lineage>
</organism>
<comment type="caution">
    <text evidence="2">The sequence shown here is derived from an EMBL/GenBank/DDBJ whole genome shotgun (WGS) entry which is preliminary data.</text>
</comment>
<accession>A0A2T4TYD2</accession>
<proteinExistence type="predicted"/>
<keyword evidence="3" id="KW-1185">Reference proteome</keyword>
<dbReference type="Proteomes" id="UP000241436">
    <property type="component" value="Unassembled WGS sequence"/>
</dbReference>
<dbReference type="AlphaFoldDB" id="A0A2T4TYD2"/>
<keyword evidence="1" id="KW-0472">Membrane</keyword>